<comment type="caution">
    <text evidence="1">The sequence shown here is derived from an EMBL/GenBank/DDBJ whole genome shotgun (WGS) entry which is preliminary data.</text>
</comment>
<evidence type="ECO:0000313" key="1">
    <source>
        <dbReference type="EMBL" id="KAG4304363.1"/>
    </source>
</evidence>
<keyword evidence="2" id="KW-1185">Reference proteome</keyword>
<gene>
    <name evidence="1" type="ORF">PORY_002338</name>
</gene>
<name>A0ACB7C9Y1_9ASCO</name>
<protein>
    <submittedName>
        <fullName evidence="1">Uncharacterized protein</fullName>
    </submittedName>
</protein>
<sequence length="406" mass="45309">MNNQERLERWLESRRWPTSYARLNSEFLEKLESETKTPTDNHAFSASSLSALHYLHETQFDQWTAELRAGFNIILYGYGSKYQLLTCFAKHFAVLFSVPVFIVHGWAPALSLKTLLNSLEKMLFSDGDEEDKRKETVESETTMLDSSIDVLMFRILYRLSSATFKKSKIHKSSIPTGISFEPQKVSSAPVCLIVIHNMESEVLRTSLAQRCLAQLAHVLPLIASIDGICTSLIHTRTIWHDATTFIPLTHERTLRAQHATAETKILGSAAGPSLSSIQHVLTALTPAARSVFRLLLSEQLQIHTEIDQSSTIPTTDAVSGTVFKTTTPKETASGISNGVEVERLFVLCVGALVVSHIAGFRALLTEFVDHCIVHMYKDAAGVERLFIPLSHSILVSLFEKLNQNEI</sequence>
<accession>A0ACB7C9Y1</accession>
<dbReference type="Proteomes" id="UP000768646">
    <property type="component" value="Unassembled WGS sequence"/>
</dbReference>
<reference evidence="1 2" key="1">
    <citation type="journal article" date="2021" name="Commun. Biol.">
        <title>Genomic insights into the host specific adaptation of the Pneumocystis genus.</title>
        <authorList>
            <person name="Cisse O.H."/>
            <person name="Ma L."/>
            <person name="Dekker J.P."/>
            <person name="Khil P.P."/>
            <person name="Youn J.-H."/>
            <person name="Brenchley J.M."/>
            <person name="Blair R."/>
            <person name="Pahar B."/>
            <person name="Chabe M."/>
            <person name="Van Rompay K.K.A."/>
            <person name="Keesler R."/>
            <person name="Sukura A."/>
            <person name="Hirsch V."/>
            <person name="Kutty G."/>
            <person name="Liu Y."/>
            <person name="Peng L."/>
            <person name="Chen J."/>
            <person name="Song J."/>
            <person name="Weissenbacher-Lang C."/>
            <person name="Xu J."/>
            <person name="Upham N.S."/>
            <person name="Stajich J.E."/>
            <person name="Cuomo C.A."/>
            <person name="Cushion M.T."/>
            <person name="Kovacs J.A."/>
        </authorList>
    </citation>
    <scope>NUCLEOTIDE SEQUENCE [LARGE SCALE GENOMIC DNA]</scope>
    <source>
        <strain evidence="1 2">RABM</strain>
    </source>
</reference>
<evidence type="ECO:0000313" key="2">
    <source>
        <dbReference type="Proteomes" id="UP000768646"/>
    </source>
</evidence>
<organism evidence="1 2">
    <name type="scientific">Pneumocystis oryctolagi</name>
    <dbReference type="NCBI Taxonomy" id="42067"/>
    <lineage>
        <taxon>Eukaryota</taxon>
        <taxon>Fungi</taxon>
        <taxon>Dikarya</taxon>
        <taxon>Ascomycota</taxon>
        <taxon>Taphrinomycotina</taxon>
        <taxon>Pneumocystomycetes</taxon>
        <taxon>Pneumocystaceae</taxon>
        <taxon>Pneumocystis</taxon>
    </lineage>
</organism>
<proteinExistence type="predicted"/>
<dbReference type="EMBL" id="JABTEG010000009">
    <property type="protein sequence ID" value="KAG4304363.1"/>
    <property type="molecule type" value="Genomic_DNA"/>
</dbReference>